<dbReference type="AlphaFoldDB" id="A0A821PSL1"/>
<sequence>IITEEARSNDLSIPSSDKQKKKRLFPTLASGSFKKAKADNAKPQSVLDKLGGFLKEDNMAHNLIFKNASSYQSRYHLGRKIMYVPAISAPIERVFSQNGLLMRPHRSKFSQVNIC</sequence>
<evidence type="ECO:0000313" key="1">
    <source>
        <dbReference type="EMBL" id="CAF4811691.1"/>
    </source>
</evidence>
<evidence type="ECO:0000313" key="2">
    <source>
        <dbReference type="Proteomes" id="UP000663873"/>
    </source>
</evidence>
<reference evidence="1" key="1">
    <citation type="submission" date="2021-02" db="EMBL/GenBank/DDBJ databases">
        <authorList>
            <person name="Nowell W R."/>
        </authorList>
    </citation>
    <scope>NUCLEOTIDE SEQUENCE</scope>
</reference>
<feature type="non-terminal residue" evidence="1">
    <location>
        <position position="115"/>
    </location>
</feature>
<accession>A0A821PSL1</accession>
<protein>
    <recommendedName>
        <fullName evidence="3">HAT C-terminal dimerisation domain-containing protein</fullName>
    </recommendedName>
</protein>
<proteinExistence type="predicted"/>
<dbReference type="EMBL" id="CAJOBP010050729">
    <property type="protein sequence ID" value="CAF4811691.1"/>
    <property type="molecule type" value="Genomic_DNA"/>
</dbReference>
<organism evidence="1 2">
    <name type="scientific">Rotaria socialis</name>
    <dbReference type="NCBI Taxonomy" id="392032"/>
    <lineage>
        <taxon>Eukaryota</taxon>
        <taxon>Metazoa</taxon>
        <taxon>Spiralia</taxon>
        <taxon>Gnathifera</taxon>
        <taxon>Rotifera</taxon>
        <taxon>Eurotatoria</taxon>
        <taxon>Bdelloidea</taxon>
        <taxon>Philodinida</taxon>
        <taxon>Philodinidae</taxon>
        <taxon>Rotaria</taxon>
    </lineage>
</organism>
<dbReference type="Proteomes" id="UP000663873">
    <property type="component" value="Unassembled WGS sequence"/>
</dbReference>
<gene>
    <name evidence="1" type="ORF">UJA718_LOCUS41754</name>
</gene>
<feature type="non-terminal residue" evidence="1">
    <location>
        <position position="1"/>
    </location>
</feature>
<comment type="caution">
    <text evidence="1">The sequence shown here is derived from an EMBL/GenBank/DDBJ whole genome shotgun (WGS) entry which is preliminary data.</text>
</comment>
<name>A0A821PSL1_9BILA</name>
<evidence type="ECO:0008006" key="3">
    <source>
        <dbReference type="Google" id="ProtNLM"/>
    </source>
</evidence>
<keyword evidence="2" id="KW-1185">Reference proteome</keyword>